<feature type="domain" description="Fibronectin type III-like" evidence="4">
    <location>
        <begin position="765"/>
        <end position="848"/>
    </location>
</feature>
<dbReference type="SUPFAM" id="SSF51445">
    <property type="entry name" value="(Trans)glycosidases"/>
    <property type="match status" value="1"/>
</dbReference>
<evidence type="ECO:0000313" key="6">
    <source>
        <dbReference type="Proteomes" id="UP000832097"/>
    </source>
</evidence>
<proteinExistence type="inferred from homology"/>
<keyword evidence="6" id="KW-1185">Reference proteome</keyword>
<dbReference type="RefSeq" id="WP_243555858.1">
    <property type="nucleotide sequence ID" value="NZ_CP094528.1"/>
</dbReference>
<accession>A0ABY4BZ93</accession>
<evidence type="ECO:0000256" key="3">
    <source>
        <dbReference type="ARBA" id="ARBA00022801"/>
    </source>
</evidence>
<evidence type="ECO:0000313" key="5">
    <source>
        <dbReference type="EMBL" id="UOE44229.1"/>
    </source>
</evidence>
<dbReference type="Gene3D" id="3.40.50.1700">
    <property type="entry name" value="Glycoside hydrolase family 3 C-terminal domain"/>
    <property type="match status" value="1"/>
</dbReference>
<dbReference type="PANTHER" id="PTHR42721:SF3">
    <property type="entry name" value="BETA-D-XYLOSIDASE 5-RELATED"/>
    <property type="match status" value="1"/>
</dbReference>
<dbReference type="InterPro" id="IPR044993">
    <property type="entry name" value="BXL"/>
</dbReference>
<dbReference type="PANTHER" id="PTHR42721">
    <property type="entry name" value="SUGAR HYDROLASE-RELATED"/>
    <property type="match status" value="1"/>
</dbReference>
<name>A0ABY4BZ93_9MICO</name>
<dbReference type="Proteomes" id="UP000832097">
    <property type="component" value="Chromosome"/>
</dbReference>
<keyword evidence="2" id="KW-0732">Signal</keyword>
<dbReference type="InterPro" id="IPR017853">
    <property type="entry name" value="GH"/>
</dbReference>
<protein>
    <submittedName>
        <fullName evidence="5">Glycoside hydrolase family 3 C-terminal domain-containing protein</fullName>
    </submittedName>
</protein>
<dbReference type="Gene3D" id="3.20.20.300">
    <property type="entry name" value="Glycoside hydrolase, family 3, N-terminal domain"/>
    <property type="match status" value="1"/>
</dbReference>
<dbReference type="Gene3D" id="2.60.40.10">
    <property type="entry name" value="Immunoglobulins"/>
    <property type="match status" value="1"/>
</dbReference>
<keyword evidence="3 5" id="KW-0378">Hydrolase</keyword>
<dbReference type="InterPro" id="IPR026891">
    <property type="entry name" value="Fn3-like"/>
</dbReference>
<evidence type="ECO:0000256" key="1">
    <source>
        <dbReference type="ARBA" id="ARBA00005336"/>
    </source>
</evidence>
<dbReference type="SUPFAM" id="SSF52279">
    <property type="entry name" value="Beta-D-glucan exohydrolase, C-terminal domain"/>
    <property type="match status" value="1"/>
</dbReference>
<dbReference type="InterPro" id="IPR036962">
    <property type="entry name" value="Glyco_hydro_3_N_sf"/>
</dbReference>
<organism evidence="5 6">
    <name type="scientific">Agromyces larvae</name>
    <dbReference type="NCBI Taxonomy" id="2929802"/>
    <lineage>
        <taxon>Bacteria</taxon>
        <taxon>Bacillati</taxon>
        <taxon>Actinomycetota</taxon>
        <taxon>Actinomycetes</taxon>
        <taxon>Micrococcales</taxon>
        <taxon>Microbacteriaceae</taxon>
        <taxon>Agromyces</taxon>
    </lineage>
</organism>
<dbReference type="InterPro" id="IPR036881">
    <property type="entry name" value="Glyco_hydro_3_C_sf"/>
</dbReference>
<dbReference type="CDD" id="cd23343">
    <property type="entry name" value="beta-trefoil_FSCN_BglX-like"/>
    <property type="match status" value="1"/>
</dbReference>
<dbReference type="EMBL" id="CP094528">
    <property type="protein sequence ID" value="UOE44229.1"/>
    <property type="molecule type" value="Genomic_DNA"/>
</dbReference>
<reference evidence="5 6" key="1">
    <citation type="submission" date="2022-03" db="EMBL/GenBank/DDBJ databases">
        <title>Mucilaginibacter sp. isolated from the gut of Protaetia brevitarsis seulensis larvae.</title>
        <authorList>
            <person name="Won M."/>
            <person name="Kim S.-J."/>
            <person name="Kwon S.-W."/>
        </authorList>
    </citation>
    <scope>NUCLEOTIDE SEQUENCE [LARGE SCALE GENOMIC DNA]</scope>
    <source>
        <strain evidence="5 6">CFWR-12</strain>
    </source>
</reference>
<dbReference type="Pfam" id="PF00933">
    <property type="entry name" value="Glyco_hydro_3"/>
    <property type="match status" value="1"/>
</dbReference>
<dbReference type="SUPFAM" id="SSF50405">
    <property type="entry name" value="Actin-crosslinking proteins"/>
    <property type="match status" value="1"/>
</dbReference>
<dbReference type="Pfam" id="PF01915">
    <property type="entry name" value="Glyco_hydro_3_C"/>
    <property type="match status" value="1"/>
</dbReference>
<dbReference type="Pfam" id="PF14310">
    <property type="entry name" value="Fn3-like"/>
    <property type="match status" value="1"/>
</dbReference>
<sequence>MASAAGEASGASALPFRDVTRSTEARARDLLGRLTRDERIAMLHQAAPAIEQLGVGEFRTGCEVLHGVAWLGTATVFPQPVGLAATWDAELLRRVAEVASTEVRAKRAADPLVSLNAWAPVVNPLRHPAWGRNEEGYSEDPHLTAHLATGYCRGLRGDHERVWRTVPALKHFLGYNNETDRSATSSELSLRTLHEEELPAFREPIEAGMAGGMMLAYNRVNGAPAHTQPELVDEARSWAPGSLAVVSDAGAPTFVVTIQRAQPDPVHAAAALLRSGVDSFTDDDANAAPTIRNVRGALDAGLISDEDVDRAVLRLLELRVRTGEFDGDDDPYAAGPGAIGPGAIDSPAARELAREAAARSVVVLRNEAGALPLRAPASIAVVGPMADAVLTDWYSGTPPYSVGIASALAERYPDAGVDVETGADTVALRAASNGRYVVADESGAVVEAAGDESSSGELPGAALLDVTDWGDGILTLRSHASGRLLTGGSWPMRADASRVGGWVVQESFLRHEHADGTWSLLHRGSGRWVRVVREAGLLVAEAVTLADAERFDARIVRSGLDAVAAAAANADTVVVAVGNDPHLSGRETEDRPHLRLPESAVAVWRAAREAAEHAVLAIVSSYPYVLGDADDAATLVWSSHGGQELGHGIVDVLSGDREPEGRLAQSWPVDESQPGDLFDYDTLRQQATYRHRPGRAAFAFGHGLTYSTVEYERIELVETSAAAPAPTHRHPALDSAPAEGAAAAGASRVTARIAVRNLGDRVAAELVQLYALPDPALPLPTPRRVLVGFAHVRLAPGETREVELGFALERLAVWDDAVRLDGAPDDWVHAGALRVQPGGYRIAAGPSSDELPVSELLRVD</sequence>
<dbReference type="InterPro" id="IPR013783">
    <property type="entry name" value="Ig-like_fold"/>
</dbReference>
<dbReference type="SMART" id="SM01217">
    <property type="entry name" value="Fn3_like"/>
    <property type="match status" value="1"/>
</dbReference>
<evidence type="ECO:0000259" key="4">
    <source>
        <dbReference type="SMART" id="SM01217"/>
    </source>
</evidence>
<dbReference type="PRINTS" id="PR00133">
    <property type="entry name" value="GLHYDRLASE3"/>
</dbReference>
<dbReference type="Gene3D" id="2.60.120.380">
    <property type="match status" value="1"/>
</dbReference>
<dbReference type="InterPro" id="IPR002772">
    <property type="entry name" value="Glyco_hydro_3_C"/>
</dbReference>
<gene>
    <name evidence="5" type="ORF">MTO99_00045</name>
</gene>
<evidence type="ECO:0000256" key="2">
    <source>
        <dbReference type="ARBA" id="ARBA00022729"/>
    </source>
</evidence>
<dbReference type="InterPro" id="IPR001764">
    <property type="entry name" value="Glyco_hydro_3_N"/>
</dbReference>
<dbReference type="InterPro" id="IPR008999">
    <property type="entry name" value="Actin-crosslinking"/>
</dbReference>
<dbReference type="GO" id="GO:0016787">
    <property type="term" value="F:hydrolase activity"/>
    <property type="evidence" value="ECO:0007669"/>
    <property type="project" value="UniProtKB-KW"/>
</dbReference>
<comment type="similarity">
    <text evidence="1">Belongs to the glycosyl hydrolase 3 family.</text>
</comment>